<evidence type="ECO:0000259" key="2">
    <source>
        <dbReference type="Pfam" id="PF01266"/>
    </source>
</evidence>
<feature type="domain" description="FAD dependent oxidoreductase" evidence="2">
    <location>
        <begin position="4"/>
        <end position="350"/>
    </location>
</feature>
<evidence type="ECO:0000256" key="1">
    <source>
        <dbReference type="ARBA" id="ARBA00023002"/>
    </source>
</evidence>
<dbReference type="SUPFAM" id="SSF51905">
    <property type="entry name" value="FAD/NAD(P)-binding domain"/>
    <property type="match status" value="1"/>
</dbReference>
<protein>
    <submittedName>
        <fullName evidence="3">FAD-binding oxidoreductase</fullName>
    </submittedName>
</protein>
<keyword evidence="4" id="KW-1185">Reference proteome</keyword>
<reference evidence="3" key="1">
    <citation type="submission" date="2022-08" db="EMBL/GenBank/DDBJ databases">
        <authorList>
            <person name="Bogun A."/>
            <person name="Kislichkina A."/>
            <person name="Solomentsev V."/>
            <person name="Skryabin Y."/>
            <person name="Sizova A."/>
            <person name="Platonov M."/>
            <person name="Dentovskaya S."/>
        </authorList>
    </citation>
    <scope>NUCLEOTIDE SEQUENCE</scope>
    <source>
        <strain evidence="3">SCPM-O-B-7604</strain>
    </source>
</reference>
<sequence length="372" mass="42923">MQKKIVIVGGGFFGMYIAEYFAKSGHDVKLYEKEKDFMSRASFNNQARVHNGYHYPRSILTALRSRISFPRFVDEFQNCIDSDFEKYYLICNQLGKVTANQFLKFCERIGAPCEPAPSHIQKLVNPALVDACYSVREYAFDAIKLRDDMLARLLASPAELRLGTSVDKVCQHNDGLIVSLSDITSGETEEIYADHVFNCTYSRINYMLEKSGIDLIPLKHEMIEMCLVDVPEELKKVGLTVMCGPFFSVMPFPSKGLHSFSHVRYTPHYEWFDEKNMAYKDPHRKFDDDRKNSAWMYMQKDAMRYLPILSECKYESSLWEIKTLLPRSESDDSRPILFRPHHGLRGFHCIMGGKIDNVYDALDTIDSLQLLS</sequence>
<dbReference type="Pfam" id="PF01266">
    <property type="entry name" value="DAO"/>
    <property type="match status" value="1"/>
</dbReference>
<dbReference type="EMBL" id="CP104006">
    <property type="protein sequence ID" value="UWM46314.1"/>
    <property type="molecule type" value="Genomic_DNA"/>
</dbReference>
<keyword evidence="1" id="KW-0560">Oxidoreductase</keyword>
<gene>
    <name evidence="3" type="ORF">N0H69_05650</name>
</gene>
<dbReference type="Gene3D" id="3.30.9.10">
    <property type="entry name" value="D-Amino Acid Oxidase, subunit A, domain 2"/>
    <property type="match status" value="1"/>
</dbReference>
<proteinExistence type="predicted"/>
<organism evidence="3 4">
    <name type="scientific">Yersinia alsatica</name>
    <dbReference type="NCBI Taxonomy" id="2890317"/>
    <lineage>
        <taxon>Bacteria</taxon>
        <taxon>Pseudomonadati</taxon>
        <taxon>Pseudomonadota</taxon>
        <taxon>Gammaproteobacteria</taxon>
        <taxon>Enterobacterales</taxon>
        <taxon>Yersiniaceae</taxon>
        <taxon>Yersinia</taxon>
    </lineage>
</organism>
<dbReference type="Proteomes" id="UP001057860">
    <property type="component" value="Chromosome"/>
</dbReference>
<accession>A0ABY5USH8</accession>
<dbReference type="RefSeq" id="WP_235895941.1">
    <property type="nucleotide sequence ID" value="NZ_CABHWQ010000048.1"/>
</dbReference>
<dbReference type="InterPro" id="IPR006076">
    <property type="entry name" value="FAD-dep_OxRdtase"/>
</dbReference>
<dbReference type="GeneID" id="75139463"/>
<dbReference type="InterPro" id="IPR036188">
    <property type="entry name" value="FAD/NAD-bd_sf"/>
</dbReference>
<evidence type="ECO:0000313" key="4">
    <source>
        <dbReference type="Proteomes" id="UP001057860"/>
    </source>
</evidence>
<dbReference type="Gene3D" id="3.50.50.60">
    <property type="entry name" value="FAD/NAD(P)-binding domain"/>
    <property type="match status" value="1"/>
</dbReference>
<evidence type="ECO:0000313" key="3">
    <source>
        <dbReference type="EMBL" id="UWM46314.1"/>
    </source>
</evidence>
<name>A0ABY5USH8_9GAMM</name>